<evidence type="ECO:0000256" key="8">
    <source>
        <dbReference type="SAM" id="MobiDB-lite"/>
    </source>
</evidence>
<evidence type="ECO:0000256" key="3">
    <source>
        <dbReference type="ARBA" id="ARBA00022475"/>
    </source>
</evidence>
<feature type="transmembrane region" description="Helical" evidence="7">
    <location>
        <begin position="261"/>
        <end position="284"/>
    </location>
</feature>
<proteinExistence type="inferred from homology"/>
<dbReference type="CDD" id="cd06261">
    <property type="entry name" value="TM_PBP2"/>
    <property type="match status" value="1"/>
</dbReference>
<keyword evidence="6 7" id="KW-0472">Membrane</keyword>
<dbReference type="EMBL" id="CP089291">
    <property type="protein sequence ID" value="UOF89085.1"/>
    <property type="molecule type" value="Genomic_DNA"/>
</dbReference>
<dbReference type="Pfam" id="PF00528">
    <property type="entry name" value="BPD_transp_1"/>
    <property type="match status" value="1"/>
</dbReference>
<protein>
    <submittedName>
        <fullName evidence="10">Sugar ABC transporter permease</fullName>
    </submittedName>
</protein>
<name>A0ABY4CML4_9BACL</name>
<dbReference type="PANTHER" id="PTHR30193">
    <property type="entry name" value="ABC TRANSPORTER PERMEASE PROTEIN"/>
    <property type="match status" value="1"/>
</dbReference>
<evidence type="ECO:0000256" key="1">
    <source>
        <dbReference type="ARBA" id="ARBA00004651"/>
    </source>
</evidence>
<evidence type="ECO:0000313" key="11">
    <source>
        <dbReference type="Proteomes" id="UP000830167"/>
    </source>
</evidence>
<dbReference type="InterPro" id="IPR051393">
    <property type="entry name" value="ABC_transporter_permease"/>
</dbReference>
<comment type="similarity">
    <text evidence="7">Belongs to the binding-protein-dependent transport system permease family.</text>
</comment>
<dbReference type="PROSITE" id="PS50928">
    <property type="entry name" value="ABC_TM1"/>
    <property type="match status" value="1"/>
</dbReference>
<evidence type="ECO:0000256" key="5">
    <source>
        <dbReference type="ARBA" id="ARBA00022989"/>
    </source>
</evidence>
<dbReference type="RefSeq" id="WP_347435767.1">
    <property type="nucleotide sequence ID" value="NZ_CP089291.1"/>
</dbReference>
<sequence length="323" mass="36153">MRTKKSIYLFLVPGGLLFLIFFVVPTLYGLSLSFTNWDGLSSKVPFAGFSNYTHLFTDDTMFHGAVGNTLKFVVMVVILQSFFSLLFAIFLLRNTKTNIFLRTLYFFPTILASVSVAFIWTFIYDPNIGILNTLLKDFGLSSLQHSWLGDPHIAIYCLGIVEIWAHTGQLLIIYLAGLQQIPVELYEVAKIEGATRWQTFRKVTWPLLTPATTMVVAYTTIQSFRAFDLVYAMTDGGPNNSTEILATYIYHQAFQYNHVGYASAVSMVFMIVIAIITMLQFGILRLQSGSREKKSSKKKARSTSANPTANPKDLEYVSGGGTA</sequence>
<evidence type="ECO:0000256" key="6">
    <source>
        <dbReference type="ARBA" id="ARBA00023136"/>
    </source>
</evidence>
<keyword evidence="3" id="KW-1003">Cell membrane</keyword>
<evidence type="ECO:0000256" key="4">
    <source>
        <dbReference type="ARBA" id="ARBA00022692"/>
    </source>
</evidence>
<feature type="transmembrane region" description="Helical" evidence="7">
    <location>
        <begin position="203"/>
        <end position="221"/>
    </location>
</feature>
<dbReference type="InterPro" id="IPR000515">
    <property type="entry name" value="MetI-like"/>
</dbReference>
<evidence type="ECO:0000256" key="2">
    <source>
        <dbReference type="ARBA" id="ARBA00022448"/>
    </source>
</evidence>
<dbReference type="InterPro" id="IPR035906">
    <property type="entry name" value="MetI-like_sf"/>
</dbReference>
<organism evidence="10 11">
    <name type="scientific">Fodinisporobacter ferrooxydans</name>
    <dbReference type="NCBI Taxonomy" id="2901836"/>
    <lineage>
        <taxon>Bacteria</taxon>
        <taxon>Bacillati</taxon>
        <taxon>Bacillota</taxon>
        <taxon>Bacilli</taxon>
        <taxon>Bacillales</taxon>
        <taxon>Alicyclobacillaceae</taxon>
        <taxon>Fodinisporobacter</taxon>
    </lineage>
</organism>
<feature type="transmembrane region" description="Helical" evidence="7">
    <location>
        <begin position="104"/>
        <end position="124"/>
    </location>
</feature>
<evidence type="ECO:0000256" key="7">
    <source>
        <dbReference type="RuleBase" id="RU363032"/>
    </source>
</evidence>
<evidence type="ECO:0000313" key="10">
    <source>
        <dbReference type="EMBL" id="UOF89085.1"/>
    </source>
</evidence>
<feature type="transmembrane region" description="Helical" evidence="7">
    <location>
        <begin position="72"/>
        <end position="92"/>
    </location>
</feature>
<feature type="transmembrane region" description="Helical" evidence="7">
    <location>
        <begin position="153"/>
        <end position="176"/>
    </location>
</feature>
<evidence type="ECO:0000259" key="9">
    <source>
        <dbReference type="PROSITE" id="PS50928"/>
    </source>
</evidence>
<keyword evidence="5 7" id="KW-1133">Transmembrane helix</keyword>
<keyword evidence="2 7" id="KW-0813">Transport</keyword>
<dbReference type="Gene3D" id="1.10.3720.10">
    <property type="entry name" value="MetI-like"/>
    <property type="match status" value="1"/>
</dbReference>
<accession>A0ABY4CML4</accession>
<feature type="region of interest" description="Disordered" evidence="8">
    <location>
        <begin position="290"/>
        <end position="323"/>
    </location>
</feature>
<dbReference type="Proteomes" id="UP000830167">
    <property type="component" value="Chromosome"/>
</dbReference>
<reference evidence="10" key="1">
    <citation type="submission" date="2021-12" db="EMBL/GenBank/DDBJ databases">
        <title>Alicyclobacillaceae gen. nov., sp. nov., isolated from chalcocite enrichment system.</title>
        <authorList>
            <person name="Jiang Z."/>
        </authorList>
    </citation>
    <scope>NUCLEOTIDE SEQUENCE</scope>
    <source>
        <strain evidence="10">MYW30-H2</strain>
    </source>
</reference>
<comment type="subcellular location">
    <subcellularLocation>
        <location evidence="1 7">Cell membrane</location>
        <topology evidence="1 7">Multi-pass membrane protein</topology>
    </subcellularLocation>
</comment>
<feature type="transmembrane region" description="Helical" evidence="7">
    <location>
        <begin position="7"/>
        <end position="28"/>
    </location>
</feature>
<gene>
    <name evidence="10" type="ORF">LSG31_14250</name>
</gene>
<keyword evidence="11" id="KW-1185">Reference proteome</keyword>
<feature type="domain" description="ABC transmembrane type-1" evidence="9">
    <location>
        <begin position="66"/>
        <end position="280"/>
    </location>
</feature>
<dbReference type="PANTHER" id="PTHR30193:SF37">
    <property type="entry name" value="INNER MEMBRANE ABC TRANSPORTER PERMEASE PROTEIN YCJO"/>
    <property type="match status" value="1"/>
</dbReference>
<keyword evidence="4 7" id="KW-0812">Transmembrane</keyword>
<dbReference type="SUPFAM" id="SSF161098">
    <property type="entry name" value="MetI-like"/>
    <property type="match status" value="1"/>
</dbReference>